<proteinExistence type="predicted"/>
<dbReference type="AlphaFoldDB" id="A0A410GF03"/>
<keyword evidence="3" id="KW-1185">Reference proteome</keyword>
<dbReference type="RefSeq" id="WP_128355882.1">
    <property type="nucleotide sequence ID" value="NZ_CP022987.1"/>
</dbReference>
<dbReference type="EMBL" id="CP022987">
    <property type="protein sequence ID" value="QAA94886.1"/>
    <property type="molecule type" value="Genomic_DNA"/>
</dbReference>
<dbReference type="Pfam" id="PF03473">
    <property type="entry name" value="MOSC"/>
    <property type="match status" value="1"/>
</dbReference>
<dbReference type="OrthoDB" id="581532at2"/>
<reference evidence="2 3" key="1">
    <citation type="submission" date="2017-08" db="EMBL/GenBank/DDBJ databases">
        <authorList>
            <person name="Park S.-J."/>
            <person name="Kim H."/>
        </authorList>
    </citation>
    <scope>NUCLEOTIDE SEQUENCE [LARGE SCALE GENOMIC DNA]</scope>
    <source>
        <strain evidence="3">ye3</strain>
    </source>
</reference>
<dbReference type="PANTHER" id="PTHR14237:SF19">
    <property type="entry name" value="MITOCHONDRIAL AMIDOXIME REDUCING COMPONENT 1"/>
    <property type="match status" value="1"/>
</dbReference>
<evidence type="ECO:0000259" key="1">
    <source>
        <dbReference type="PROSITE" id="PS51340"/>
    </source>
</evidence>
<dbReference type="Proteomes" id="UP000283474">
    <property type="component" value="Chromosome"/>
</dbReference>
<sequence length="291" mass="31915">MTVSILSLYTYPVKSCAGIAHSEVGLSQGGLHRDRQWVIVDGHGIFMTQRQYPRMALIRPHLSSAGDLTLHAQGMPVLTVPWLTDTSEPTQIPVTIWRSHTLGFDEGDAAAKWLSDFLELPCRLLRVHPEAERCASPDHVNAWRARHEDGAPGFPAKHRFGFADGFPLLVTNQGSLDELNQRLQAKGHEPVPMNRFRPNVVLSGLPAYEEDYLAGMRAGVLTFAFVKRCGRCPVPNIDHLTAKVGTEPGITLAEHRQFPEGVLFGVNAVVAGVSPGTRLGIGDSVELMYDV</sequence>
<dbReference type="GO" id="GO:0030170">
    <property type="term" value="F:pyridoxal phosphate binding"/>
    <property type="evidence" value="ECO:0007669"/>
    <property type="project" value="InterPro"/>
</dbReference>
<evidence type="ECO:0000313" key="2">
    <source>
        <dbReference type="EMBL" id="QAA94886.1"/>
    </source>
</evidence>
<name>A0A410GF03_9BURK</name>
<dbReference type="Pfam" id="PF03476">
    <property type="entry name" value="MOSC_N"/>
    <property type="match status" value="1"/>
</dbReference>
<dbReference type="PROSITE" id="PS51340">
    <property type="entry name" value="MOSC"/>
    <property type="match status" value="1"/>
</dbReference>
<protein>
    <recommendedName>
        <fullName evidence="1">MOSC domain-containing protein</fullName>
    </recommendedName>
</protein>
<feature type="domain" description="MOSC" evidence="1">
    <location>
        <begin position="122"/>
        <end position="288"/>
    </location>
</feature>
<dbReference type="InterPro" id="IPR005303">
    <property type="entry name" value="MOCOS_middle"/>
</dbReference>
<accession>A0A410GF03</accession>
<dbReference type="InterPro" id="IPR011037">
    <property type="entry name" value="Pyrv_Knase-like_insert_dom_sf"/>
</dbReference>
<dbReference type="PANTHER" id="PTHR14237">
    <property type="entry name" value="MOLYBDOPTERIN COFACTOR SULFURASE MOSC"/>
    <property type="match status" value="1"/>
</dbReference>
<organism evidence="2 3">
    <name type="scientific">Pollutimonas thiosulfatoxidans</name>
    <dbReference type="NCBI Taxonomy" id="2028345"/>
    <lineage>
        <taxon>Bacteria</taxon>
        <taxon>Pseudomonadati</taxon>
        <taxon>Pseudomonadota</taxon>
        <taxon>Betaproteobacteria</taxon>
        <taxon>Burkholderiales</taxon>
        <taxon>Alcaligenaceae</taxon>
        <taxon>Pollutimonas</taxon>
    </lineage>
</organism>
<dbReference type="SUPFAM" id="SSF141673">
    <property type="entry name" value="MOSC N-terminal domain-like"/>
    <property type="match status" value="1"/>
</dbReference>
<dbReference type="SUPFAM" id="SSF50800">
    <property type="entry name" value="PK beta-barrel domain-like"/>
    <property type="match status" value="1"/>
</dbReference>
<evidence type="ECO:0000313" key="3">
    <source>
        <dbReference type="Proteomes" id="UP000283474"/>
    </source>
</evidence>
<dbReference type="KEGG" id="pus:CKA81_14265"/>
<dbReference type="GO" id="GO:0030151">
    <property type="term" value="F:molybdenum ion binding"/>
    <property type="evidence" value="ECO:0007669"/>
    <property type="project" value="InterPro"/>
</dbReference>
<dbReference type="InterPro" id="IPR005302">
    <property type="entry name" value="MoCF_Sase_C"/>
</dbReference>
<gene>
    <name evidence="2" type="ORF">CKA81_14265</name>
</gene>
<dbReference type="GO" id="GO:0003824">
    <property type="term" value="F:catalytic activity"/>
    <property type="evidence" value="ECO:0007669"/>
    <property type="project" value="InterPro"/>
</dbReference>